<name>A0A7K3WKV9_9ACTN</name>
<dbReference type="RefSeq" id="WP_152727756.1">
    <property type="nucleotide sequence ID" value="NZ_JAABOZ010000001.1"/>
</dbReference>
<organism evidence="1 2">
    <name type="scientific">Goekera deserti</name>
    <dbReference type="NCBI Taxonomy" id="2497753"/>
    <lineage>
        <taxon>Bacteria</taxon>
        <taxon>Bacillati</taxon>
        <taxon>Actinomycetota</taxon>
        <taxon>Actinomycetes</taxon>
        <taxon>Geodermatophilales</taxon>
        <taxon>Geodermatophilaceae</taxon>
        <taxon>Goekera</taxon>
    </lineage>
</organism>
<comment type="caution">
    <text evidence="1">The sequence shown here is derived from an EMBL/GenBank/DDBJ whole genome shotgun (WGS) entry which is preliminary data.</text>
</comment>
<accession>A0A7K3WKV9</accession>
<sequence length="453" mass="47561">MKIPLDDHAAMYVAATRTGLHRPCIGLLRHYDEPVTGDALLRWANELAQDPQGLGRRVVRPRVPGARLRWAPAADLPPIRFEPDELSVPELMALMEEEASQQIDPAATAGWRMAAARTADGGSMVSLWVNHAYGDARALLTHGFGGGSSTVPQQAPVRGWRADTVEELGDVVTRVRHGLGGTVRLGREVAVALARPSATGDLQRLSPTIAAVRSRNQGVGARSGRRLMALTRVRAADWDGVAQARGGSGNTLLLSVLANLLRTARLSRGDTVDGPLRILLPVDLRHQRPQGQHDVTANAVVGALVVLPGGTPQHGSIADVRVATKRAIEAAAPVGASRRDGRPAGPTGVVDAMRLLPSALSNRLAVLAQGADGVASNVGPLPDLIGRLGRHQASAAYLMGGPMMTDLTIGLGRWGEDITLGVMADAGRLGPSGTLQTLVSAEIAAWGLTATVW</sequence>
<evidence type="ECO:0008006" key="3">
    <source>
        <dbReference type="Google" id="ProtNLM"/>
    </source>
</evidence>
<dbReference type="Proteomes" id="UP000470470">
    <property type="component" value="Unassembled WGS sequence"/>
</dbReference>
<protein>
    <recommendedName>
        <fullName evidence="3">Diacylglycerol O-acyltransferase</fullName>
    </recommendedName>
</protein>
<reference evidence="1 2" key="1">
    <citation type="submission" date="2020-02" db="EMBL/GenBank/DDBJ databases">
        <title>The whole genome sequence of CPCC 205119.</title>
        <authorList>
            <person name="Jiang Z."/>
        </authorList>
    </citation>
    <scope>NUCLEOTIDE SEQUENCE [LARGE SCALE GENOMIC DNA]</scope>
    <source>
        <strain evidence="1 2">CPCC 205119</strain>
    </source>
</reference>
<keyword evidence="2" id="KW-1185">Reference proteome</keyword>
<dbReference type="EMBL" id="JAAGWK010000034">
    <property type="protein sequence ID" value="NEL56340.1"/>
    <property type="molecule type" value="Genomic_DNA"/>
</dbReference>
<proteinExistence type="predicted"/>
<evidence type="ECO:0000313" key="1">
    <source>
        <dbReference type="EMBL" id="NEL56340.1"/>
    </source>
</evidence>
<dbReference type="AlphaFoldDB" id="A0A7K3WKV9"/>
<gene>
    <name evidence="1" type="ORF">G1H19_20435</name>
</gene>
<evidence type="ECO:0000313" key="2">
    <source>
        <dbReference type="Proteomes" id="UP000470470"/>
    </source>
</evidence>
<dbReference type="SUPFAM" id="SSF52777">
    <property type="entry name" value="CoA-dependent acyltransferases"/>
    <property type="match status" value="1"/>
</dbReference>